<evidence type="ECO:0000313" key="6">
    <source>
        <dbReference type="Proteomes" id="UP000221504"/>
    </source>
</evidence>
<gene>
    <name evidence="2" type="ORF">CBG50_12065</name>
    <name evidence="3" type="ORF">CBG52_04635</name>
    <name evidence="4" type="ORF">CBG59_02355</name>
</gene>
<dbReference type="RefSeq" id="WP_005897577.1">
    <property type="nucleotide sequence ID" value="NZ_CP021934.1"/>
</dbReference>
<dbReference type="EMBL" id="CP021934">
    <property type="protein sequence ID" value="ASC03909.1"/>
    <property type="molecule type" value="Genomic_DNA"/>
</dbReference>
<dbReference type="Proteomes" id="UP000196759">
    <property type="component" value="Chromosome"/>
</dbReference>
<keyword evidence="1" id="KW-0732">Signal</keyword>
<evidence type="ECO:0000313" key="3">
    <source>
        <dbReference type="EMBL" id="PHI10434.1"/>
    </source>
</evidence>
<evidence type="ECO:0000313" key="2">
    <source>
        <dbReference type="EMBL" id="ASC03909.1"/>
    </source>
</evidence>
<evidence type="ECO:0000313" key="5">
    <source>
        <dbReference type="Proteomes" id="UP000196759"/>
    </source>
</evidence>
<accession>A0A1Z3CJW5</accession>
<dbReference type="KEGG" id="fpol:ERS445057_00267"/>
<evidence type="ECO:0000313" key="7">
    <source>
        <dbReference type="Proteomes" id="UP000221852"/>
    </source>
</evidence>
<organism evidence="2 5">
    <name type="scientific">Fusobacterium nucleatum subsp. polymorphum</name>
    <name type="common">Fusobacterium polymorphum</name>
    <dbReference type="NCBI Taxonomy" id="76857"/>
    <lineage>
        <taxon>Bacteria</taxon>
        <taxon>Fusobacteriati</taxon>
        <taxon>Fusobacteriota</taxon>
        <taxon>Fusobacteriia</taxon>
        <taxon>Fusobacteriales</taxon>
        <taxon>Fusobacteriaceae</taxon>
        <taxon>Fusobacterium</taxon>
    </lineage>
</organism>
<reference evidence="4 7" key="3">
    <citation type="submission" date="2017-06" db="EMBL/GenBank/DDBJ databases">
        <title>Draft genome sequence of Fusobacterium nucleatum subsp. polymorphum KCOM 1330 (=ChDC F330).</title>
        <authorList>
            <person name="Kook J.-K."/>
            <person name="Park S.-N."/>
            <person name="Lim Y.K."/>
            <person name="Roh H."/>
        </authorList>
    </citation>
    <scope>NUCLEOTIDE SEQUENCE [LARGE SCALE GENOMIC DNA]</scope>
    <source>
        <strain evidence="4">KCOM 1330</strain>
        <strain evidence="7">KCOM 1330 (ChDC F330)</strain>
    </source>
</reference>
<dbReference type="Proteomes" id="UP000221852">
    <property type="component" value="Unassembled WGS sequence"/>
</dbReference>
<proteinExistence type="predicted"/>
<reference evidence="3 6" key="2">
    <citation type="submission" date="2017-06" db="EMBL/GenBank/DDBJ databases">
        <title>Draft genome sequence of Fusobacterium nucleatum subsp. polymorphum KCOM 1267 (=ChDC F290).</title>
        <authorList>
            <person name="Kook J.-K."/>
            <person name="Park S.-N."/>
            <person name="Lim Y.K."/>
            <person name="Roh H."/>
        </authorList>
    </citation>
    <scope>NUCLEOTIDE SEQUENCE [LARGE SCALE GENOMIC DNA]</scope>
    <source>
        <strain evidence="3">KCOM 1267</strain>
        <strain evidence="6">KCOM 1267(ChDC F290)</strain>
    </source>
</reference>
<evidence type="ECO:0000313" key="4">
    <source>
        <dbReference type="EMBL" id="PHI12688.1"/>
    </source>
</evidence>
<keyword evidence="5" id="KW-1185">Reference proteome</keyword>
<dbReference type="EMBL" id="NIRM01000001">
    <property type="protein sequence ID" value="PHI10434.1"/>
    <property type="molecule type" value="Genomic_DNA"/>
</dbReference>
<dbReference type="GeneID" id="45634083"/>
<dbReference type="Proteomes" id="UP000221504">
    <property type="component" value="Unassembled WGS sequence"/>
</dbReference>
<feature type="signal peptide" evidence="1">
    <location>
        <begin position="1"/>
        <end position="18"/>
    </location>
</feature>
<evidence type="ECO:0000256" key="1">
    <source>
        <dbReference type="SAM" id="SignalP"/>
    </source>
</evidence>
<reference evidence="2 5" key="1">
    <citation type="submission" date="2017-06" db="EMBL/GenBank/DDBJ databases">
        <title>Draft genome sequence of Fusobacterium nucleatum subsp. polymorphum KCOM 1260 (=ChDC F218).</title>
        <authorList>
            <person name="Kook J.-K."/>
            <person name="Park S.-N."/>
            <person name="Lim Y.K."/>
            <person name="Roh H."/>
        </authorList>
    </citation>
    <scope>NUCLEOTIDE SEQUENCE [LARGE SCALE GENOMIC DNA]</scope>
    <source>
        <strain evidence="2">KCOM 1260</strain>
        <strain evidence="5">KCOM 1260 (ChDC F218)</strain>
    </source>
</reference>
<feature type="chain" id="PRO_5011908937" evidence="1">
    <location>
        <begin position="19"/>
        <end position="154"/>
    </location>
</feature>
<sequence length="154" mass="17001">MKKILLGLFLILGAISFAAPSRINTAKIQQDGNTVILDDSDAFAFGKLIDQSSVLAVTYYVGNKDVKILSEQIKNEQLVDGIDYVGSGESEAGYVHKLYAPKEGVYFYVVIAKRQKIQNYIITAILQTPEEYSSKSDLKGVISLAIKEGEKYLK</sequence>
<name>A0A1Z3CJW5_FUSNP</name>
<dbReference type="AlphaFoldDB" id="A0A1Z3CJW5"/>
<dbReference type="EMBL" id="NIRQ01000001">
    <property type="protein sequence ID" value="PHI12688.1"/>
    <property type="molecule type" value="Genomic_DNA"/>
</dbReference>
<protein>
    <submittedName>
        <fullName evidence="2">Uncharacterized protein</fullName>
    </submittedName>
</protein>